<organism evidence="2 3">
    <name type="scientific">Ceratitis capitata</name>
    <name type="common">Mediterranean fruit fly</name>
    <name type="synonym">Tephritis capitata</name>
    <dbReference type="NCBI Taxonomy" id="7213"/>
    <lineage>
        <taxon>Eukaryota</taxon>
        <taxon>Metazoa</taxon>
        <taxon>Ecdysozoa</taxon>
        <taxon>Arthropoda</taxon>
        <taxon>Hexapoda</taxon>
        <taxon>Insecta</taxon>
        <taxon>Pterygota</taxon>
        <taxon>Neoptera</taxon>
        <taxon>Endopterygota</taxon>
        <taxon>Diptera</taxon>
        <taxon>Brachycera</taxon>
        <taxon>Muscomorpha</taxon>
        <taxon>Tephritoidea</taxon>
        <taxon>Tephritidae</taxon>
        <taxon>Ceratitis</taxon>
        <taxon>Ceratitis</taxon>
    </lineage>
</organism>
<comment type="caution">
    <text evidence="2">The sequence shown here is derived from an EMBL/GenBank/DDBJ whole genome shotgun (WGS) entry which is preliminary data.</text>
</comment>
<dbReference type="AlphaFoldDB" id="A0A811VIB8"/>
<dbReference type="EMBL" id="CAJHJT010000056">
    <property type="protein sequence ID" value="CAD7014841.1"/>
    <property type="molecule type" value="Genomic_DNA"/>
</dbReference>
<proteinExistence type="predicted"/>
<accession>A0A811VIB8</accession>
<evidence type="ECO:0000256" key="1">
    <source>
        <dbReference type="SAM" id="MobiDB-lite"/>
    </source>
</evidence>
<dbReference type="Proteomes" id="UP000606786">
    <property type="component" value="Unassembled WGS sequence"/>
</dbReference>
<feature type="region of interest" description="Disordered" evidence="1">
    <location>
        <begin position="88"/>
        <end position="110"/>
    </location>
</feature>
<protein>
    <submittedName>
        <fullName evidence="2">(Mediterranean fruit fly) hypothetical protein</fullName>
    </submittedName>
</protein>
<gene>
    <name evidence="2" type="ORF">CCAP1982_LOCUS22808</name>
</gene>
<keyword evidence="3" id="KW-1185">Reference proteome</keyword>
<evidence type="ECO:0000313" key="3">
    <source>
        <dbReference type="Proteomes" id="UP000606786"/>
    </source>
</evidence>
<sequence>MSTIVATLSLDAQTAKAIGAERADEGENEGEGGEQLLESTYAPGVRIRIAARQPYDWHSHVNPSITPQGRPGTVNYLSQTKFRRKVASGSILSNRNTLDDGQTDMSVTRI</sequence>
<evidence type="ECO:0000313" key="2">
    <source>
        <dbReference type="EMBL" id="CAD7014841.1"/>
    </source>
</evidence>
<feature type="compositionally biased region" description="Polar residues" evidence="1">
    <location>
        <begin position="90"/>
        <end position="110"/>
    </location>
</feature>
<name>A0A811VIB8_CERCA</name>
<reference evidence="2" key="1">
    <citation type="submission" date="2020-11" db="EMBL/GenBank/DDBJ databases">
        <authorList>
            <person name="Whitehead M."/>
        </authorList>
    </citation>
    <scope>NUCLEOTIDE SEQUENCE</scope>
    <source>
        <strain evidence="2">EGII</strain>
    </source>
</reference>